<dbReference type="PANTHER" id="PTHR10997">
    <property type="entry name" value="IMPORTIN-7, 8, 11"/>
    <property type="match status" value="1"/>
</dbReference>
<dbReference type="InterPro" id="IPR016024">
    <property type="entry name" value="ARM-type_fold"/>
</dbReference>
<evidence type="ECO:0000259" key="6">
    <source>
        <dbReference type="PROSITE" id="PS50166"/>
    </source>
</evidence>
<keyword evidence="3" id="KW-0813">Transport</keyword>
<dbReference type="PANTHER" id="PTHR10997:SF7">
    <property type="entry name" value="IMPORTIN-11"/>
    <property type="match status" value="1"/>
</dbReference>
<organism evidence="7">
    <name type="scientific">Talaromyces marneffei PM1</name>
    <dbReference type="NCBI Taxonomy" id="1077442"/>
    <lineage>
        <taxon>Eukaryota</taxon>
        <taxon>Fungi</taxon>
        <taxon>Dikarya</taxon>
        <taxon>Ascomycota</taxon>
        <taxon>Pezizomycotina</taxon>
        <taxon>Eurotiomycetes</taxon>
        <taxon>Eurotiomycetidae</taxon>
        <taxon>Eurotiales</taxon>
        <taxon>Trichocomaceae</taxon>
        <taxon>Talaromyces</taxon>
        <taxon>Talaromyces sect. Talaromyces</taxon>
    </lineage>
</organism>
<dbReference type="SMART" id="SM00913">
    <property type="entry name" value="IBN_N"/>
    <property type="match status" value="1"/>
</dbReference>
<dbReference type="GO" id="GO:0005635">
    <property type="term" value="C:nuclear envelope"/>
    <property type="evidence" value="ECO:0007669"/>
    <property type="project" value="TreeGrafter"/>
</dbReference>
<evidence type="ECO:0000256" key="4">
    <source>
        <dbReference type="ARBA" id="ARBA00023242"/>
    </source>
</evidence>
<dbReference type="HOGENOM" id="CLU_003886_1_0_1"/>
<evidence type="ECO:0000256" key="5">
    <source>
        <dbReference type="SAM" id="MobiDB-lite"/>
    </source>
</evidence>
<dbReference type="Gene3D" id="1.25.10.10">
    <property type="entry name" value="Leucine-rich Repeat Variant"/>
    <property type="match status" value="1"/>
</dbReference>
<feature type="domain" description="Importin N-terminal" evidence="6">
    <location>
        <begin position="37"/>
        <end position="126"/>
    </location>
</feature>
<dbReference type="PROSITE" id="PS50166">
    <property type="entry name" value="IMPORTIN_B_NT"/>
    <property type="match status" value="1"/>
</dbReference>
<dbReference type="InterPro" id="IPR058669">
    <property type="entry name" value="TPR_IPO7/11-like"/>
</dbReference>
<evidence type="ECO:0000313" key="7">
    <source>
        <dbReference type="EMBL" id="KFX42619.1"/>
    </source>
</evidence>
<dbReference type="Pfam" id="PF25758">
    <property type="entry name" value="TPR_IPO11"/>
    <property type="match status" value="1"/>
</dbReference>
<name>A0A093UY24_TALMA</name>
<dbReference type="Pfam" id="PF03810">
    <property type="entry name" value="IBN_N"/>
    <property type="match status" value="1"/>
</dbReference>
<comment type="similarity">
    <text evidence="2">Belongs to the importin beta family.</text>
</comment>
<feature type="region of interest" description="Disordered" evidence="5">
    <location>
        <begin position="1003"/>
        <end position="1030"/>
    </location>
</feature>
<dbReference type="GO" id="GO:0005829">
    <property type="term" value="C:cytosol"/>
    <property type="evidence" value="ECO:0007669"/>
    <property type="project" value="TreeGrafter"/>
</dbReference>
<dbReference type="EMBL" id="JPOX01000042">
    <property type="protein sequence ID" value="KFX42619.1"/>
    <property type="molecule type" value="Genomic_DNA"/>
</dbReference>
<sequence length="1081" mass="122270">MNDVVEVPGEANPLTAQNLFNSLAAAASSIQQQVQIGTQQLQHWEKQVGFYPLLQEAFLDHSLPLEIRYLSIIQLKNGIDRYWRKTASKYVPARMSTLLVLTVICSAIKKEDKERIKNKALEAGIVEPAPLLALHNALVIAKILRYEFPSDEWPNALPFLISSLRSSAQPGAPSLQFPRTLIILLQIIKELSTARMQRVRASLQSVSPEIFQLLGGIYVEKVNTWSALLEHNHLDDASLPDLFEQTLMSLKVIRRLVIAGFEHPNRDNAVQGFWTLSHTQFAKFFSFSETITNPPRVNILIKKHLLQFAKMHVEMAKVHPAAFALLPDCVSLVKSYWTVVSRLGEVYDAEASQNRIDTGGDGEDEKNVIEILGLKALLLIRACAKMAFNPAHSFKYQQPEDKEEKKNAVELVKSQLFTQDFVIMVMELIVSKFLRLRQTDFQEWEEEPEEWERKEDTMSEAWEFSVRPCSEKLFLDLIIHFKPLLVPQLLNVFYNFANPQNHDILMKDSLYSAIGLAAASLEQQLDFNAFIEKALVPEVQINEQGYKVLRRRAAIVIGQWMPIQPEKLNRPYIYQIFQHLFNKADPVNDLPVRITAGRQLKNVLDPFEFSPQEFLPYATPILQNLLTLIQEVELSETKMALLETVRTAVVKMEDHILPFSDQIMSLLPPLWEQSGEEHLMKQAILTLLSSLMNALKSDSVNYHEDMLPLIQNSIEPGSETIVYLLDEALELWAAILSQTPAPASADLMSLFPRLLPIFEAATDSAPLALQIAESYILLCPREVLHDEVRVPFLASLETLLSATKRQRLGVIPHLAEMLIRATERIDGGSESSYNVIAKSLLDSSFLHAILEGLHSAYEVSQSTGPYKKTSDIYANLETDYFSVLARLALANPRVFMSAISAAASAPEEQTLSWLLTEWFFHYDNIALVTQKKLHVLALTQLLAINATQAPPPPYLLNHLQSYLTVWTDIVTELAEGSDDPSTLNTNDPHSGKDYLIYWNKASDPNNTSTEDETTKNEAPETARRREWENSDAVHSTNIRQFIQERLQAVMHACGGAQRFQEEWLVNVDREVVNAFGSLGIL</sequence>
<evidence type="ECO:0000256" key="2">
    <source>
        <dbReference type="ARBA" id="ARBA00007991"/>
    </source>
</evidence>
<comment type="subcellular location">
    <subcellularLocation>
        <location evidence="1">Nucleus</location>
    </subcellularLocation>
</comment>
<evidence type="ECO:0000256" key="1">
    <source>
        <dbReference type="ARBA" id="ARBA00004123"/>
    </source>
</evidence>
<protein>
    <submittedName>
        <fullName evidence="7">Importin-11</fullName>
    </submittedName>
</protein>
<comment type="caution">
    <text evidence="7">The sequence shown here is derived from an EMBL/GenBank/DDBJ whole genome shotgun (WGS) entry which is preliminary data.</text>
</comment>
<proteinExistence type="inferred from homology"/>
<dbReference type="GO" id="GO:0031267">
    <property type="term" value="F:small GTPase binding"/>
    <property type="evidence" value="ECO:0007669"/>
    <property type="project" value="InterPro"/>
</dbReference>
<gene>
    <name evidence="7" type="ORF">GQ26_0420240</name>
</gene>
<keyword evidence="4" id="KW-0539">Nucleus</keyword>
<feature type="compositionally biased region" description="Basic and acidic residues" evidence="5">
    <location>
        <begin position="1012"/>
        <end position="1028"/>
    </location>
</feature>
<evidence type="ECO:0000256" key="3">
    <source>
        <dbReference type="ARBA" id="ARBA00022448"/>
    </source>
</evidence>
<dbReference type="FunFam" id="1.25.10.10:FF:000362">
    <property type="entry name" value="Importin 11, putative"/>
    <property type="match status" value="1"/>
</dbReference>
<dbReference type="eggNOG" id="KOG1993">
    <property type="taxonomic scope" value="Eukaryota"/>
</dbReference>
<accession>A0A093UY24</accession>
<dbReference type="AlphaFoldDB" id="A0A093UY24"/>
<dbReference type="InterPro" id="IPR001494">
    <property type="entry name" value="Importin-beta_N"/>
</dbReference>
<dbReference type="SUPFAM" id="SSF48371">
    <property type="entry name" value="ARM repeat"/>
    <property type="match status" value="1"/>
</dbReference>
<dbReference type="InterPro" id="IPR011989">
    <property type="entry name" value="ARM-like"/>
</dbReference>
<dbReference type="GO" id="GO:0006606">
    <property type="term" value="P:protein import into nucleus"/>
    <property type="evidence" value="ECO:0007669"/>
    <property type="project" value="TreeGrafter"/>
</dbReference>
<reference evidence="7" key="1">
    <citation type="journal article" date="2014" name="PLoS Genet.">
        <title>Signature Gene Expression Reveals Novel Clues to the Molecular Mechanisms of Dimorphic Transition in Penicillium marneffei.</title>
        <authorList>
            <person name="Yang E."/>
            <person name="Wang G."/>
            <person name="Cai J."/>
            <person name="Woo P.C."/>
            <person name="Lau S.K."/>
            <person name="Yuen K.-Y."/>
            <person name="Chow W.-N."/>
            <person name="Lin X."/>
        </authorList>
    </citation>
    <scope>NUCLEOTIDE SEQUENCE [LARGE SCALE GENOMIC DNA]</scope>
    <source>
        <strain evidence="7">PM1</strain>
    </source>
</reference>